<accession>A0ACD3BCY0</accession>
<sequence length="607" mass="68124">MSSSQPSAHPLFQRQDSASASASATAQRLLRSQIQERYAKQTWIFIGSVLAFLTVIRVIRLAWAKLSLSRSKREDRPEKSDIEKKAPSQVRRPISLRHLPDAFAAAFRIVFFRLTPSIGSLYVTTVTESVFTFSYIAAMLIWLYVDTQDLQSLFYQDRAAHLASVQLPLVVALAGKNSVITWLTGVSHEKLNVLHRAAARTCLLMLWTHAIARTVAGLPERFDFTHTWMRWGAVGLAAFSLATFLSIRPFRNLAFEFFLISHIILIAIFLISGYLHTRDPGYEYYIWPAMVVWGFDRLFRFVRMAWNNRSHNDRSSAQIELLTEDTIRITFRRRMTWTPGQHAYLTLPTISKIPTEAHPFSIANIPTPSDDNKDTDVVFLVKARGGFTRHLREHAARNGVCKVPAYLDGPYGCAPDLRMYSTVILLAGGSGVTYTLPLLLHLVRARGRKSLVRRIVFIWSVREAEHLQWISKVLTEALSSNPSGLVVEPRVYITGPEYSIPEVPALSRSADAESIEKGKGEKVEIVETELPTYSTLRLIHGRPSIRKVLHEEVMEAQGPVSVDVAGPGGLTHAVRRALRSGFAGPSSVLRGIPPVTLHVETFGMFTK</sequence>
<organism evidence="1 2">
    <name type="scientific">Pluteus cervinus</name>
    <dbReference type="NCBI Taxonomy" id="181527"/>
    <lineage>
        <taxon>Eukaryota</taxon>
        <taxon>Fungi</taxon>
        <taxon>Dikarya</taxon>
        <taxon>Basidiomycota</taxon>
        <taxon>Agaricomycotina</taxon>
        <taxon>Agaricomycetes</taxon>
        <taxon>Agaricomycetidae</taxon>
        <taxon>Agaricales</taxon>
        <taxon>Pluteineae</taxon>
        <taxon>Pluteaceae</taxon>
        <taxon>Pluteus</taxon>
    </lineage>
</organism>
<gene>
    <name evidence="1" type="ORF">BDN72DRAFT_362236</name>
</gene>
<name>A0ACD3BCY0_9AGAR</name>
<keyword evidence="2" id="KW-1185">Reference proteome</keyword>
<reference evidence="1 2" key="1">
    <citation type="journal article" date="2019" name="Nat. Ecol. Evol.">
        <title>Megaphylogeny resolves global patterns of mushroom evolution.</title>
        <authorList>
            <person name="Varga T."/>
            <person name="Krizsan K."/>
            <person name="Foldi C."/>
            <person name="Dima B."/>
            <person name="Sanchez-Garcia M."/>
            <person name="Sanchez-Ramirez S."/>
            <person name="Szollosi G.J."/>
            <person name="Szarkandi J.G."/>
            <person name="Papp V."/>
            <person name="Albert L."/>
            <person name="Andreopoulos W."/>
            <person name="Angelini C."/>
            <person name="Antonin V."/>
            <person name="Barry K.W."/>
            <person name="Bougher N.L."/>
            <person name="Buchanan P."/>
            <person name="Buyck B."/>
            <person name="Bense V."/>
            <person name="Catcheside P."/>
            <person name="Chovatia M."/>
            <person name="Cooper J."/>
            <person name="Damon W."/>
            <person name="Desjardin D."/>
            <person name="Finy P."/>
            <person name="Geml J."/>
            <person name="Haridas S."/>
            <person name="Hughes K."/>
            <person name="Justo A."/>
            <person name="Karasinski D."/>
            <person name="Kautmanova I."/>
            <person name="Kiss B."/>
            <person name="Kocsube S."/>
            <person name="Kotiranta H."/>
            <person name="LaButti K.M."/>
            <person name="Lechner B.E."/>
            <person name="Liimatainen K."/>
            <person name="Lipzen A."/>
            <person name="Lukacs Z."/>
            <person name="Mihaltcheva S."/>
            <person name="Morgado L.N."/>
            <person name="Niskanen T."/>
            <person name="Noordeloos M.E."/>
            <person name="Ohm R.A."/>
            <person name="Ortiz-Santana B."/>
            <person name="Ovrebo C."/>
            <person name="Racz N."/>
            <person name="Riley R."/>
            <person name="Savchenko A."/>
            <person name="Shiryaev A."/>
            <person name="Soop K."/>
            <person name="Spirin V."/>
            <person name="Szebenyi C."/>
            <person name="Tomsovsky M."/>
            <person name="Tulloss R.E."/>
            <person name="Uehling J."/>
            <person name="Grigoriev I.V."/>
            <person name="Vagvolgyi C."/>
            <person name="Papp T."/>
            <person name="Martin F.M."/>
            <person name="Miettinen O."/>
            <person name="Hibbett D.S."/>
            <person name="Nagy L.G."/>
        </authorList>
    </citation>
    <scope>NUCLEOTIDE SEQUENCE [LARGE SCALE GENOMIC DNA]</scope>
    <source>
        <strain evidence="1 2">NL-1719</strain>
    </source>
</reference>
<evidence type="ECO:0000313" key="2">
    <source>
        <dbReference type="Proteomes" id="UP000308600"/>
    </source>
</evidence>
<protein>
    <submittedName>
        <fullName evidence="1">Uncharacterized protein</fullName>
    </submittedName>
</protein>
<proteinExistence type="predicted"/>
<dbReference type="EMBL" id="ML208261">
    <property type="protein sequence ID" value="TFK76030.1"/>
    <property type="molecule type" value="Genomic_DNA"/>
</dbReference>
<evidence type="ECO:0000313" key="1">
    <source>
        <dbReference type="EMBL" id="TFK76030.1"/>
    </source>
</evidence>
<dbReference type="Proteomes" id="UP000308600">
    <property type="component" value="Unassembled WGS sequence"/>
</dbReference>